<comment type="caution">
    <text evidence="2">The sequence shown here is derived from an EMBL/GenBank/DDBJ whole genome shotgun (WGS) entry which is preliminary data.</text>
</comment>
<keyword evidence="1" id="KW-0812">Transmembrane</keyword>
<keyword evidence="1" id="KW-1133">Transmembrane helix</keyword>
<evidence type="ECO:0000256" key="1">
    <source>
        <dbReference type="SAM" id="Phobius"/>
    </source>
</evidence>
<feature type="transmembrane region" description="Helical" evidence="1">
    <location>
        <begin position="292"/>
        <end position="312"/>
    </location>
</feature>
<gene>
    <name evidence="2" type="ORF">MOQ_006326</name>
</gene>
<dbReference type="Proteomes" id="UP000007350">
    <property type="component" value="Unassembled WGS sequence"/>
</dbReference>
<proteinExistence type="predicted"/>
<dbReference type="OrthoDB" id="249507at2759"/>
<keyword evidence="3" id="KW-1185">Reference proteome</keyword>
<dbReference type="AlphaFoldDB" id="K2N5A1"/>
<reference evidence="2 3" key="1">
    <citation type="journal article" date="2012" name="BMC Genomics">
        <title>Comparative genomic analysis of human infective Trypanosoma cruzi lineages with the bat-restricted subspecies T. cruzi marinkellei.</title>
        <authorList>
            <person name="Franzen O."/>
            <person name="Talavera-Lopez C."/>
            <person name="Ochaya S."/>
            <person name="Butler C.E."/>
            <person name="Messenger L.A."/>
            <person name="Lewis M.D."/>
            <person name="Llewellyn M.S."/>
            <person name="Marinkelle C.J."/>
            <person name="Tyler K.M."/>
            <person name="Miles M.A."/>
            <person name="Andersson B."/>
        </authorList>
    </citation>
    <scope>NUCLEOTIDE SEQUENCE [LARGE SCALE GENOMIC DNA]</scope>
    <source>
        <strain evidence="2 3">B7</strain>
    </source>
</reference>
<accession>K2N5A1</accession>
<keyword evidence="1" id="KW-0472">Membrane</keyword>
<dbReference type="EMBL" id="AHKC01012587">
    <property type="protein sequence ID" value="EKF29871.1"/>
    <property type="molecule type" value="Genomic_DNA"/>
</dbReference>
<name>K2N5A1_TRYCR</name>
<sequence>MFGYGRQPKPLQQPGLMMPQREHVMSGLYAVDSGEASSSANAYSASVEMNLSEKLTSWAKSLGKPLCCTSCLLKIQTTEKTVVYRLRTKYHVGDVSERRFALIFPVSGCSGVVTSILARINGRLVVGQLVRAEESASGKLRLFKVANDMPDENLTDKRQKHPVSIYSITPNASDVLDGKAAEVGADVIVEIRWISKEMMWCAPHTLRVLYPFVCAPRLPDEIKCRAVFSSPVKMVSSPNCRNGGGTLDWKLHRRCCKVRLTPQNAEKALRREDDVFILTLYFQGAFDSKYQLGTLAPVLLVIFLGIIVWMLLTKDLSV</sequence>
<organism evidence="2 3">
    <name type="scientific">Trypanosoma cruzi marinkellei</name>
    <dbReference type="NCBI Taxonomy" id="85056"/>
    <lineage>
        <taxon>Eukaryota</taxon>
        <taxon>Discoba</taxon>
        <taxon>Euglenozoa</taxon>
        <taxon>Kinetoplastea</taxon>
        <taxon>Metakinetoplastina</taxon>
        <taxon>Trypanosomatida</taxon>
        <taxon>Trypanosomatidae</taxon>
        <taxon>Trypanosoma</taxon>
        <taxon>Schizotrypanum</taxon>
    </lineage>
</organism>
<evidence type="ECO:0000313" key="2">
    <source>
        <dbReference type="EMBL" id="EKF29871.1"/>
    </source>
</evidence>
<evidence type="ECO:0000313" key="3">
    <source>
        <dbReference type="Proteomes" id="UP000007350"/>
    </source>
</evidence>
<protein>
    <submittedName>
        <fullName evidence="2">Uncharacterized protein</fullName>
    </submittedName>
</protein>